<protein>
    <submittedName>
        <fullName evidence="2">Uncharacterized protein</fullName>
    </submittedName>
</protein>
<dbReference type="AlphaFoldDB" id="A0A915J5D7"/>
<keyword evidence="1" id="KW-1185">Reference proteome</keyword>
<proteinExistence type="predicted"/>
<reference evidence="2" key="1">
    <citation type="submission" date="2022-11" db="UniProtKB">
        <authorList>
            <consortium name="WormBaseParasite"/>
        </authorList>
    </citation>
    <scope>IDENTIFICATION</scope>
</reference>
<evidence type="ECO:0000313" key="1">
    <source>
        <dbReference type="Proteomes" id="UP000887565"/>
    </source>
</evidence>
<organism evidence="1 2">
    <name type="scientific">Romanomermis culicivorax</name>
    <name type="common">Nematode worm</name>
    <dbReference type="NCBI Taxonomy" id="13658"/>
    <lineage>
        <taxon>Eukaryota</taxon>
        <taxon>Metazoa</taxon>
        <taxon>Ecdysozoa</taxon>
        <taxon>Nematoda</taxon>
        <taxon>Enoplea</taxon>
        <taxon>Dorylaimia</taxon>
        <taxon>Mermithida</taxon>
        <taxon>Mermithoidea</taxon>
        <taxon>Mermithidae</taxon>
        <taxon>Romanomermis</taxon>
    </lineage>
</organism>
<name>A0A915J5D7_ROMCU</name>
<dbReference type="WBParaSite" id="nRc.2.0.1.t21651-RA">
    <property type="protein sequence ID" value="nRc.2.0.1.t21651-RA"/>
    <property type="gene ID" value="nRc.2.0.1.g21651"/>
</dbReference>
<accession>A0A915J5D7</accession>
<evidence type="ECO:0000313" key="2">
    <source>
        <dbReference type="WBParaSite" id="nRc.2.0.1.t21651-RA"/>
    </source>
</evidence>
<dbReference type="Proteomes" id="UP000887565">
    <property type="component" value="Unplaced"/>
</dbReference>
<sequence>MVIGSIVWYCSCIKIAYKASQSKAKCVIRREQLNSKANSRNNQLLLIKEVAMQFASHPDASTFCKFFDSAIKTRILNPNV</sequence>